<dbReference type="PANTHER" id="PTHR11941:SF54">
    <property type="entry name" value="ENOYL-COA HYDRATASE, MITOCHONDRIAL"/>
    <property type="match status" value="1"/>
</dbReference>
<evidence type="ECO:0000256" key="1">
    <source>
        <dbReference type="ARBA" id="ARBA00005254"/>
    </source>
</evidence>
<dbReference type="InterPro" id="IPR001753">
    <property type="entry name" value="Enoyl-CoA_hydra/iso"/>
</dbReference>
<comment type="caution">
    <text evidence="6">The sequence shown here is derived from an EMBL/GenBank/DDBJ whole genome shotgun (WGS) entry which is preliminary data.</text>
</comment>
<dbReference type="PROSITE" id="PS00166">
    <property type="entry name" value="ENOYL_COA_HYDRATASE"/>
    <property type="match status" value="1"/>
</dbReference>
<evidence type="ECO:0000256" key="5">
    <source>
        <dbReference type="RuleBase" id="RU003707"/>
    </source>
</evidence>
<dbReference type="Gene3D" id="1.10.12.10">
    <property type="entry name" value="Lyase 2-enoyl-coa Hydratase, Chain A, domain 2"/>
    <property type="match status" value="1"/>
</dbReference>
<dbReference type="InterPro" id="IPR014748">
    <property type="entry name" value="Enoyl-CoA_hydra_C"/>
</dbReference>
<accession>A0ABY2E5I2</accession>
<dbReference type="CDD" id="cd06558">
    <property type="entry name" value="crotonase-like"/>
    <property type="match status" value="1"/>
</dbReference>
<dbReference type="Pfam" id="PF00378">
    <property type="entry name" value="ECH_1"/>
    <property type="match status" value="1"/>
</dbReference>
<comment type="catalytic activity">
    <reaction evidence="3">
        <text>a (3S)-3-hydroxyacyl-CoA = a (2E)-enoyl-CoA + H2O</text>
        <dbReference type="Rhea" id="RHEA:16105"/>
        <dbReference type="ChEBI" id="CHEBI:15377"/>
        <dbReference type="ChEBI" id="CHEBI:57318"/>
        <dbReference type="ChEBI" id="CHEBI:58856"/>
        <dbReference type="EC" id="4.2.1.17"/>
    </reaction>
</comment>
<evidence type="ECO:0000313" key="6">
    <source>
        <dbReference type="EMBL" id="TDE92662.1"/>
    </source>
</evidence>
<evidence type="ECO:0000313" key="7">
    <source>
        <dbReference type="Proteomes" id="UP000504882"/>
    </source>
</evidence>
<evidence type="ECO:0000256" key="3">
    <source>
        <dbReference type="ARBA" id="ARBA00023709"/>
    </source>
</evidence>
<reference evidence="6 7" key="1">
    <citation type="submission" date="2019-03" db="EMBL/GenBank/DDBJ databases">
        <title>Genomic features of bacteria from cold environments.</title>
        <authorList>
            <person name="Shen L."/>
        </authorList>
    </citation>
    <scope>NUCLEOTIDE SEQUENCE [LARGE SCALE GENOMIC DNA]</scope>
    <source>
        <strain evidence="7">T3246-1</strain>
    </source>
</reference>
<dbReference type="RefSeq" id="WP_133108292.1">
    <property type="nucleotide sequence ID" value="NZ_SMNA01000006.1"/>
</dbReference>
<evidence type="ECO:0008006" key="8">
    <source>
        <dbReference type="Google" id="ProtNLM"/>
    </source>
</evidence>
<dbReference type="InterPro" id="IPR029045">
    <property type="entry name" value="ClpP/crotonase-like_dom_sf"/>
</dbReference>
<comment type="similarity">
    <text evidence="1 5">Belongs to the enoyl-CoA hydratase/isomerase family.</text>
</comment>
<comment type="catalytic activity">
    <reaction evidence="4">
        <text>a 4-saturated-(3S)-3-hydroxyacyl-CoA = a (3E)-enoyl-CoA + H2O</text>
        <dbReference type="Rhea" id="RHEA:20724"/>
        <dbReference type="ChEBI" id="CHEBI:15377"/>
        <dbReference type="ChEBI" id="CHEBI:58521"/>
        <dbReference type="ChEBI" id="CHEBI:137480"/>
        <dbReference type="EC" id="4.2.1.17"/>
    </reaction>
</comment>
<dbReference type="PANTHER" id="PTHR11941">
    <property type="entry name" value="ENOYL-COA HYDRATASE-RELATED"/>
    <property type="match status" value="1"/>
</dbReference>
<dbReference type="Proteomes" id="UP000504882">
    <property type="component" value="Unassembled WGS sequence"/>
</dbReference>
<evidence type="ECO:0000256" key="2">
    <source>
        <dbReference type="ARBA" id="ARBA00023239"/>
    </source>
</evidence>
<sequence>MSDLMRVELGERCEIVWDNPPMNVVSREFTAQLRDALARVSNHRGARVLIVTGAGGRAFCAGSDIAEFEGLRGRVAEDKLLLEKLVYRQLAKVAVPTIAAIEGHALGGGLELALCCDLRVASEQSKLGLPELRLGVLPGSGGTQRLARLVGLARAKEFVLLGEPVTAHRALEIGLLTRVAPKGGALDAARGLADIVATRGPLATRLAKRLLDESVDRTLEEGMALELDASEAVFGTEDMLEGARAFAQKRDPIFTDR</sequence>
<dbReference type="SUPFAM" id="SSF52096">
    <property type="entry name" value="ClpP/crotonase"/>
    <property type="match status" value="1"/>
</dbReference>
<keyword evidence="2" id="KW-0456">Lyase</keyword>
<name>A0ABY2E5I2_9MICO</name>
<keyword evidence="7" id="KW-1185">Reference proteome</keyword>
<evidence type="ECO:0000256" key="4">
    <source>
        <dbReference type="ARBA" id="ARBA00023717"/>
    </source>
</evidence>
<dbReference type="EMBL" id="SMNA01000006">
    <property type="protein sequence ID" value="TDE92662.1"/>
    <property type="molecule type" value="Genomic_DNA"/>
</dbReference>
<dbReference type="InterPro" id="IPR018376">
    <property type="entry name" value="Enoyl-CoA_hyd/isom_CS"/>
</dbReference>
<proteinExistence type="inferred from homology"/>
<dbReference type="Gene3D" id="3.90.226.10">
    <property type="entry name" value="2-enoyl-CoA Hydratase, Chain A, domain 1"/>
    <property type="match status" value="1"/>
</dbReference>
<protein>
    <recommendedName>
        <fullName evidence="8">Enoyl-CoA hydratase</fullName>
    </recommendedName>
</protein>
<organism evidence="6 7">
    <name type="scientific">Occultella glacieicola</name>
    <dbReference type="NCBI Taxonomy" id="2518684"/>
    <lineage>
        <taxon>Bacteria</taxon>
        <taxon>Bacillati</taxon>
        <taxon>Actinomycetota</taxon>
        <taxon>Actinomycetes</taxon>
        <taxon>Micrococcales</taxon>
        <taxon>Ruaniaceae</taxon>
        <taxon>Occultella</taxon>
    </lineage>
</organism>
<gene>
    <name evidence="6" type="ORF">EXU48_14095</name>
</gene>